<dbReference type="Proteomes" id="UP000777482">
    <property type="component" value="Unassembled WGS sequence"/>
</dbReference>
<feature type="region of interest" description="Disordered" evidence="1">
    <location>
        <begin position="854"/>
        <end position="902"/>
    </location>
</feature>
<feature type="compositionally biased region" description="Polar residues" evidence="1">
    <location>
        <begin position="41"/>
        <end position="53"/>
    </location>
</feature>
<evidence type="ECO:0008006" key="4">
    <source>
        <dbReference type="Google" id="ProtNLM"/>
    </source>
</evidence>
<feature type="region of interest" description="Disordered" evidence="1">
    <location>
        <begin position="645"/>
        <end position="731"/>
    </location>
</feature>
<feature type="compositionally biased region" description="Polar residues" evidence="1">
    <location>
        <begin position="314"/>
        <end position="327"/>
    </location>
</feature>
<feature type="compositionally biased region" description="Low complexity" evidence="1">
    <location>
        <begin position="396"/>
        <end position="425"/>
    </location>
</feature>
<feature type="region of interest" description="Disordered" evidence="1">
    <location>
        <begin position="88"/>
        <end position="176"/>
    </location>
</feature>
<feature type="compositionally biased region" description="Polar residues" evidence="1">
    <location>
        <begin position="335"/>
        <end position="346"/>
    </location>
</feature>
<feature type="compositionally biased region" description="Low complexity" evidence="1">
    <location>
        <begin position="459"/>
        <end position="471"/>
    </location>
</feature>
<feature type="compositionally biased region" description="Low complexity" evidence="1">
    <location>
        <begin position="856"/>
        <end position="865"/>
    </location>
</feature>
<dbReference type="PANTHER" id="PTHR12751">
    <property type="entry name" value="PHOSPHATASE AND ACTIN REGULATOR PHACTR"/>
    <property type="match status" value="1"/>
</dbReference>
<gene>
    <name evidence="2" type="ORF">C6P46_006127</name>
</gene>
<feature type="compositionally biased region" description="Low complexity" evidence="1">
    <location>
        <begin position="713"/>
        <end position="723"/>
    </location>
</feature>
<dbReference type="PANTHER" id="PTHR12751:SF18">
    <property type="entry name" value="PHOSPHATASE AND ACTIN REGULATOR 1"/>
    <property type="match status" value="1"/>
</dbReference>
<evidence type="ECO:0000256" key="1">
    <source>
        <dbReference type="SAM" id="MobiDB-lite"/>
    </source>
</evidence>
<organism evidence="2 3">
    <name type="scientific">Rhodotorula mucilaginosa</name>
    <name type="common">Yeast</name>
    <name type="synonym">Rhodotorula rubra</name>
    <dbReference type="NCBI Taxonomy" id="5537"/>
    <lineage>
        <taxon>Eukaryota</taxon>
        <taxon>Fungi</taxon>
        <taxon>Dikarya</taxon>
        <taxon>Basidiomycota</taxon>
        <taxon>Pucciniomycotina</taxon>
        <taxon>Microbotryomycetes</taxon>
        <taxon>Sporidiobolales</taxon>
        <taxon>Sporidiobolaceae</taxon>
        <taxon>Rhodotorula</taxon>
    </lineage>
</organism>
<feature type="compositionally biased region" description="Low complexity" evidence="1">
    <location>
        <begin position="151"/>
        <end position="174"/>
    </location>
</feature>
<protein>
    <recommendedName>
        <fullName evidence="4">Protein BNI4</fullName>
    </recommendedName>
</protein>
<feature type="region of interest" description="Disordered" evidence="1">
    <location>
        <begin position="798"/>
        <end position="825"/>
    </location>
</feature>
<accession>A0A9P6VZC3</accession>
<proteinExistence type="predicted"/>
<feature type="compositionally biased region" description="Low complexity" evidence="1">
    <location>
        <begin position="537"/>
        <end position="549"/>
    </location>
</feature>
<keyword evidence="3" id="KW-1185">Reference proteome</keyword>
<name>A0A9P6VZC3_RHOMI</name>
<dbReference type="AlphaFoldDB" id="A0A9P6VZC3"/>
<reference evidence="2 3" key="1">
    <citation type="submission" date="2020-11" db="EMBL/GenBank/DDBJ databases">
        <title>Kefir isolates.</title>
        <authorList>
            <person name="Marcisauskas S."/>
            <person name="Kim Y."/>
            <person name="Blasche S."/>
        </authorList>
    </citation>
    <scope>NUCLEOTIDE SEQUENCE [LARGE SCALE GENOMIC DNA]</scope>
    <source>
        <strain evidence="2 3">KR</strain>
    </source>
</reference>
<feature type="compositionally biased region" description="Low complexity" evidence="1">
    <location>
        <begin position="478"/>
        <end position="493"/>
    </location>
</feature>
<feature type="region of interest" description="Disordered" evidence="1">
    <location>
        <begin position="38"/>
        <end position="72"/>
    </location>
</feature>
<evidence type="ECO:0000313" key="3">
    <source>
        <dbReference type="Proteomes" id="UP000777482"/>
    </source>
</evidence>
<feature type="region of interest" description="Disordered" evidence="1">
    <location>
        <begin position="314"/>
        <end position="602"/>
    </location>
</feature>
<sequence length="1194" mass="124720">MALVSHSPPPSASLYPASSGIYSHSPAAEVRAPLVAAPKVGTSSGTRPASSASREGGCHEPKRDDSAGGKAAVDGLAAATAALELTEGLERHSASANPAGRSATLQQPARGYSAHSERSPSKADATARAGPAVPSPRTGPLPGFQSRSALTPTASSPYSSGPSSSNHRSTSPTSVQRAGNIYSASASSAAASSSTSFVPAPTPAPTTPLHFSAAGASPAVSTSPQSYFAVAPSDQQPRFANSGPTQFSVQIPYPPHSSGYPNPAFPFLPSPHPGVPHMTAFGGAQMGMHSPQFSQDQHALFLQYQQQWQMEMLKNQQQQANAHSNENGARRRATSGPTAQQPQVFYSVSPSYPPSPAPSLQKQVLHAGLPAPSLPTLPPGAMLPQYATHGYPTPPTSQESSSRGESGTESSASSSGSAPSRTAAGEAYHPYRRDEHRRHGNGAQAPSNDGGRSQHAHRATSSTGSSSVASRGHARLDSGASSQAPASPQAKMPAAPPSAPRSASSSSVTSLSGPAAAPTLRASGLPAPAADSPPFPRSRTSSQTSTTPSANSRAGSGLRQRHDSSESGRSSAPVQLRARTSPLAAVPHNESEDDGAESDATAEATATVNAGLNASSTLTSLAGTMLHEPKAQEKGGMKSRFRKAFGVSNSPSMNTLTEGDLAGEGPRQLQAGWRPRTDSDDSSNVSNPPRLPYDTHAAGSVSGGASILNDAASTTTSRRPPSSNRFRLLNGKFNGSSDNLSISSTVSSASMMIRKIGQMGKLARRNSLMGLTKAFKKDKNKDDDPAVERDVAATAKLTKKDKKKSGVASASVSHATAESGAYGSQATAGMSPAAALARQQQLAYAEREAAEERARQAAAAEAARLGPPKRSFEQLPSHQRANSAASDASSITGGQTSLDKKSRKGFGFKNRFGLGGSKTDLREAASFNDAASTYSTYSAMEPTSGQYDDATPRQSVEVLAPPQMSYNSYGAYEYGTDSQEYEPSLYREGAEPKHFARPPRGILKGAGTYRQEDYVQSRPQYARNRASSFDATQQQPGPTVATSHTALVNAIPSEQQVDGITTMQTDHRADIHAPTDREVLSDAVAARVHPETVSSGPYSHTGMNASAPALNHFASLPALRPTSPAAPKRRIVFASSLSVHTTWPANIYDRRAEPATCNRLTPLLAQQIKEELNSFKMEEMDVHPLSRRLTHFFV</sequence>
<dbReference type="GO" id="GO:0003779">
    <property type="term" value="F:actin binding"/>
    <property type="evidence" value="ECO:0007669"/>
    <property type="project" value="TreeGrafter"/>
</dbReference>
<feature type="compositionally biased region" description="Polar residues" evidence="1">
    <location>
        <begin position="647"/>
        <end position="657"/>
    </location>
</feature>
<feature type="compositionally biased region" description="Polar residues" evidence="1">
    <location>
        <begin position="234"/>
        <end position="249"/>
    </location>
</feature>
<feature type="compositionally biased region" description="Polar residues" evidence="1">
    <location>
        <begin position="874"/>
        <end position="897"/>
    </location>
</feature>
<dbReference type="OrthoDB" id="5563016at2759"/>
<feature type="region of interest" description="Disordered" evidence="1">
    <location>
        <begin position="234"/>
        <end position="255"/>
    </location>
</feature>
<dbReference type="EMBL" id="PUHQ01000073">
    <property type="protein sequence ID" value="KAG0657955.1"/>
    <property type="molecule type" value="Genomic_DNA"/>
</dbReference>
<feature type="compositionally biased region" description="Low complexity" evidence="1">
    <location>
        <begin position="806"/>
        <end position="819"/>
    </location>
</feature>
<feature type="region of interest" description="Disordered" evidence="1">
    <location>
        <begin position="1"/>
        <end position="21"/>
    </location>
</feature>
<dbReference type="GO" id="GO:0030036">
    <property type="term" value="P:actin cytoskeleton organization"/>
    <property type="evidence" value="ECO:0007669"/>
    <property type="project" value="TreeGrafter"/>
</dbReference>
<comment type="caution">
    <text evidence="2">The sequence shown here is derived from an EMBL/GenBank/DDBJ whole genome shotgun (WGS) entry which is preliminary data.</text>
</comment>
<feature type="compositionally biased region" description="Basic and acidic residues" evidence="1">
    <location>
        <begin position="56"/>
        <end position="67"/>
    </location>
</feature>
<feature type="compositionally biased region" description="Low complexity" evidence="1">
    <location>
        <begin position="500"/>
        <end position="516"/>
    </location>
</feature>
<evidence type="ECO:0000313" key="2">
    <source>
        <dbReference type="EMBL" id="KAG0657955.1"/>
    </source>
</evidence>